<dbReference type="Proteomes" id="UP000054485">
    <property type="component" value="Unassembled WGS sequence"/>
</dbReference>
<dbReference type="Gene3D" id="3.10.350.10">
    <property type="entry name" value="LysM domain"/>
    <property type="match status" value="1"/>
</dbReference>
<organism evidence="2 3">
    <name type="scientific">Suillus luteus UH-Slu-Lm8-n1</name>
    <dbReference type="NCBI Taxonomy" id="930992"/>
    <lineage>
        <taxon>Eukaryota</taxon>
        <taxon>Fungi</taxon>
        <taxon>Dikarya</taxon>
        <taxon>Basidiomycota</taxon>
        <taxon>Agaricomycotina</taxon>
        <taxon>Agaricomycetes</taxon>
        <taxon>Agaricomycetidae</taxon>
        <taxon>Boletales</taxon>
        <taxon>Suillineae</taxon>
        <taxon>Suillaceae</taxon>
        <taxon>Suillus</taxon>
    </lineage>
</organism>
<dbReference type="HOGENOM" id="CLU_010591_6_2_1"/>
<dbReference type="AlphaFoldDB" id="A0A0D0AHH5"/>
<dbReference type="OrthoDB" id="5985073at2759"/>
<dbReference type="InterPro" id="IPR018392">
    <property type="entry name" value="LysM"/>
</dbReference>
<dbReference type="EMBL" id="KN835273">
    <property type="protein sequence ID" value="KIK41301.1"/>
    <property type="molecule type" value="Genomic_DNA"/>
</dbReference>
<name>A0A0D0AHH5_9AGAM</name>
<dbReference type="Pfam" id="PF01476">
    <property type="entry name" value="LysM"/>
    <property type="match status" value="1"/>
</dbReference>
<reference evidence="2 3" key="1">
    <citation type="submission" date="2014-04" db="EMBL/GenBank/DDBJ databases">
        <authorList>
            <consortium name="DOE Joint Genome Institute"/>
            <person name="Kuo A."/>
            <person name="Ruytinx J."/>
            <person name="Rineau F."/>
            <person name="Colpaert J."/>
            <person name="Kohler A."/>
            <person name="Nagy L.G."/>
            <person name="Floudas D."/>
            <person name="Copeland A."/>
            <person name="Barry K.W."/>
            <person name="Cichocki N."/>
            <person name="Veneault-Fourrey C."/>
            <person name="LaButti K."/>
            <person name="Lindquist E.A."/>
            <person name="Lipzen A."/>
            <person name="Lundell T."/>
            <person name="Morin E."/>
            <person name="Murat C."/>
            <person name="Sun H."/>
            <person name="Tunlid A."/>
            <person name="Henrissat B."/>
            <person name="Grigoriev I.V."/>
            <person name="Hibbett D.S."/>
            <person name="Martin F."/>
            <person name="Nordberg H.P."/>
            <person name="Cantor M.N."/>
            <person name="Hua S.X."/>
        </authorList>
    </citation>
    <scope>NUCLEOTIDE SEQUENCE [LARGE SCALE GENOMIC DNA]</scope>
    <source>
        <strain evidence="2 3">UH-Slu-Lm8-n1</strain>
    </source>
</reference>
<evidence type="ECO:0000259" key="1">
    <source>
        <dbReference type="PROSITE" id="PS51782"/>
    </source>
</evidence>
<reference evidence="3" key="2">
    <citation type="submission" date="2015-01" db="EMBL/GenBank/DDBJ databases">
        <title>Evolutionary Origins and Diversification of the Mycorrhizal Mutualists.</title>
        <authorList>
            <consortium name="DOE Joint Genome Institute"/>
            <consortium name="Mycorrhizal Genomics Consortium"/>
            <person name="Kohler A."/>
            <person name="Kuo A."/>
            <person name="Nagy L.G."/>
            <person name="Floudas D."/>
            <person name="Copeland A."/>
            <person name="Barry K.W."/>
            <person name="Cichocki N."/>
            <person name="Veneault-Fourrey C."/>
            <person name="LaButti K."/>
            <person name="Lindquist E.A."/>
            <person name="Lipzen A."/>
            <person name="Lundell T."/>
            <person name="Morin E."/>
            <person name="Murat C."/>
            <person name="Riley R."/>
            <person name="Ohm R."/>
            <person name="Sun H."/>
            <person name="Tunlid A."/>
            <person name="Henrissat B."/>
            <person name="Grigoriev I.V."/>
            <person name="Hibbett D.S."/>
            <person name="Martin F."/>
        </authorList>
    </citation>
    <scope>NUCLEOTIDE SEQUENCE [LARGE SCALE GENOMIC DNA]</scope>
    <source>
        <strain evidence="3">UH-Slu-Lm8-n1</strain>
    </source>
</reference>
<dbReference type="PROSITE" id="PS51782">
    <property type="entry name" value="LYSM"/>
    <property type="match status" value="1"/>
</dbReference>
<dbReference type="STRING" id="930992.A0A0D0AHH5"/>
<dbReference type="InterPro" id="IPR036779">
    <property type="entry name" value="LysM_dom_sf"/>
</dbReference>
<keyword evidence="3" id="KW-1185">Reference proteome</keyword>
<evidence type="ECO:0000313" key="3">
    <source>
        <dbReference type="Proteomes" id="UP000054485"/>
    </source>
</evidence>
<sequence>MTSGISHSKARSSSRTCHRYQLATINRGITDSACDNLFIGKVVCLGLTSQDCYQTGDTCFSVATAAGIPLNTLLADNPNVNTDCTNVYPGEVNKI</sequence>
<accession>A0A0D0AHH5</accession>
<protein>
    <submittedName>
        <fullName evidence="2">Carbohydrate-binding module family 50 protein</fullName>
    </submittedName>
</protein>
<proteinExistence type="predicted"/>
<dbReference type="InParanoid" id="A0A0D0AHH5"/>
<feature type="domain" description="LysM" evidence="1">
    <location>
        <begin position="49"/>
        <end position="95"/>
    </location>
</feature>
<evidence type="ECO:0000313" key="2">
    <source>
        <dbReference type="EMBL" id="KIK41301.1"/>
    </source>
</evidence>
<gene>
    <name evidence="2" type="ORF">CY34DRAFT_806268</name>
</gene>